<evidence type="ECO:0000256" key="5">
    <source>
        <dbReference type="ARBA" id="ARBA00022989"/>
    </source>
</evidence>
<dbReference type="InterPro" id="IPR025846">
    <property type="entry name" value="TBL_N"/>
</dbReference>
<dbReference type="PANTHER" id="PTHR32285:SF53">
    <property type="entry name" value="PROTEIN TRICHOME BIREFRINGENCE-LIKE 9"/>
    <property type="match status" value="1"/>
</dbReference>
<feature type="non-terminal residue" evidence="9">
    <location>
        <position position="1"/>
    </location>
</feature>
<name>S8E034_9LAMI</name>
<keyword evidence="3" id="KW-0812">Transmembrane</keyword>
<evidence type="ECO:0000256" key="1">
    <source>
        <dbReference type="ARBA" id="ARBA00004167"/>
    </source>
</evidence>
<comment type="similarity">
    <text evidence="2">Belongs to the PC-esterase family. TBL subfamily.</text>
</comment>
<evidence type="ECO:0000313" key="10">
    <source>
        <dbReference type="Proteomes" id="UP000015453"/>
    </source>
</evidence>
<dbReference type="GO" id="GO:0016020">
    <property type="term" value="C:membrane"/>
    <property type="evidence" value="ECO:0007669"/>
    <property type="project" value="UniProtKB-SubCell"/>
</dbReference>
<dbReference type="Pfam" id="PF13839">
    <property type="entry name" value="PC-Esterase"/>
    <property type="match status" value="1"/>
</dbReference>
<evidence type="ECO:0000313" key="9">
    <source>
        <dbReference type="EMBL" id="EPS65682.1"/>
    </source>
</evidence>
<dbReference type="Pfam" id="PF14416">
    <property type="entry name" value="PMR5N"/>
    <property type="match status" value="1"/>
</dbReference>
<protein>
    <submittedName>
        <fullName evidence="9">Uncharacterized protein</fullName>
    </submittedName>
</protein>
<reference evidence="9 10" key="1">
    <citation type="journal article" date="2013" name="BMC Genomics">
        <title>The miniature genome of a carnivorous plant Genlisea aurea contains a low number of genes and short non-coding sequences.</title>
        <authorList>
            <person name="Leushkin E.V."/>
            <person name="Sutormin R.A."/>
            <person name="Nabieva E.R."/>
            <person name="Penin A.A."/>
            <person name="Kondrashov A.S."/>
            <person name="Logacheva M.D."/>
        </authorList>
    </citation>
    <scope>NUCLEOTIDE SEQUENCE [LARGE SCALE GENOMIC DNA]</scope>
</reference>
<dbReference type="AlphaFoldDB" id="S8E034"/>
<keyword evidence="6" id="KW-0472">Membrane</keyword>
<evidence type="ECO:0000256" key="3">
    <source>
        <dbReference type="ARBA" id="ARBA00022692"/>
    </source>
</evidence>
<feature type="non-terminal residue" evidence="9">
    <location>
        <position position="351"/>
    </location>
</feature>
<dbReference type="OrthoDB" id="630188at2759"/>
<dbReference type="Proteomes" id="UP000015453">
    <property type="component" value="Unassembled WGS sequence"/>
</dbReference>
<accession>S8E034</accession>
<keyword evidence="5" id="KW-1133">Transmembrane helix</keyword>
<sequence>CDYSAGKWVRDPREGYDENCPFLDPGFRCRRNGRSDDGYRKWRWQPHGCDLPRQYIVFARRFDAEEFLRRGSNRVVVFAGDSIGRNQWESLICMAAEGVADKKSIQEENGNPITKHKGFLSVKFRHHNLTIQYYRVPYLVAVDRPPPGSPAKVRGAIRVDKLHWFSKKWAGADAIVFAAGHWWNPDKTIKSGHYFQEGDKVNMTMEATEGFRRSVKTLQHWIYDTVDMDKTILLFRGYSPTHYSREGEWDGGGHCDRFTEPEMDMKSNFRVPMNNNNRIVAEAVEEMRRKKMAKRVEFLNVTLLTEWRKDGHPSRHREAGVRADAPQDCSHWCLPGVPDTWNQIMYAQMLR</sequence>
<dbReference type="InterPro" id="IPR026057">
    <property type="entry name" value="TBL_C"/>
</dbReference>
<dbReference type="GO" id="GO:0016413">
    <property type="term" value="F:O-acetyltransferase activity"/>
    <property type="evidence" value="ECO:0007669"/>
    <property type="project" value="InterPro"/>
</dbReference>
<evidence type="ECO:0000256" key="2">
    <source>
        <dbReference type="ARBA" id="ARBA00007727"/>
    </source>
</evidence>
<dbReference type="EMBL" id="AUSU01004102">
    <property type="protein sequence ID" value="EPS65682.1"/>
    <property type="molecule type" value="Genomic_DNA"/>
</dbReference>
<keyword evidence="4" id="KW-0735">Signal-anchor</keyword>
<keyword evidence="10" id="KW-1185">Reference proteome</keyword>
<dbReference type="GO" id="GO:0005794">
    <property type="term" value="C:Golgi apparatus"/>
    <property type="evidence" value="ECO:0007669"/>
    <property type="project" value="TreeGrafter"/>
</dbReference>
<evidence type="ECO:0000259" key="7">
    <source>
        <dbReference type="Pfam" id="PF13839"/>
    </source>
</evidence>
<gene>
    <name evidence="9" type="ORF">M569_09098</name>
</gene>
<comment type="subcellular location">
    <subcellularLocation>
        <location evidence="1">Membrane</location>
        <topology evidence="1">Single-pass membrane protein</topology>
    </subcellularLocation>
</comment>
<proteinExistence type="inferred from homology"/>
<evidence type="ECO:0000256" key="6">
    <source>
        <dbReference type="ARBA" id="ARBA00023136"/>
    </source>
</evidence>
<comment type="caution">
    <text evidence="9">The sequence shown here is derived from an EMBL/GenBank/DDBJ whole genome shotgun (WGS) entry which is preliminary data.</text>
</comment>
<evidence type="ECO:0000259" key="8">
    <source>
        <dbReference type="Pfam" id="PF14416"/>
    </source>
</evidence>
<organism evidence="9 10">
    <name type="scientific">Genlisea aurea</name>
    <dbReference type="NCBI Taxonomy" id="192259"/>
    <lineage>
        <taxon>Eukaryota</taxon>
        <taxon>Viridiplantae</taxon>
        <taxon>Streptophyta</taxon>
        <taxon>Embryophyta</taxon>
        <taxon>Tracheophyta</taxon>
        <taxon>Spermatophyta</taxon>
        <taxon>Magnoliopsida</taxon>
        <taxon>eudicotyledons</taxon>
        <taxon>Gunneridae</taxon>
        <taxon>Pentapetalae</taxon>
        <taxon>asterids</taxon>
        <taxon>lamiids</taxon>
        <taxon>Lamiales</taxon>
        <taxon>Lentibulariaceae</taxon>
        <taxon>Genlisea</taxon>
    </lineage>
</organism>
<evidence type="ECO:0000256" key="4">
    <source>
        <dbReference type="ARBA" id="ARBA00022968"/>
    </source>
</evidence>
<dbReference type="InterPro" id="IPR029962">
    <property type="entry name" value="TBL"/>
</dbReference>
<dbReference type="PANTHER" id="PTHR32285">
    <property type="entry name" value="PROTEIN TRICHOME BIREFRINGENCE-LIKE 9-RELATED"/>
    <property type="match status" value="1"/>
</dbReference>
<feature type="domain" description="Trichome birefringence-like N-terminal" evidence="8">
    <location>
        <begin position="1"/>
        <end position="50"/>
    </location>
</feature>
<feature type="domain" description="Trichome birefringence-like C-terminal" evidence="7">
    <location>
        <begin position="61"/>
        <end position="347"/>
    </location>
</feature>